<comment type="caution">
    <text evidence="2">The sequence shown here is derived from an EMBL/GenBank/DDBJ whole genome shotgun (WGS) entry which is preliminary data.</text>
</comment>
<feature type="signal peptide" evidence="1">
    <location>
        <begin position="1"/>
        <end position="26"/>
    </location>
</feature>
<dbReference type="Proteomes" id="UP000175616">
    <property type="component" value="Unassembled WGS sequence"/>
</dbReference>
<dbReference type="AlphaFoldDB" id="A0A1E7YQ93"/>
<evidence type="ECO:0000256" key="1">
    <source>
        <dbReference type="SAM" id="SignalP"/>
    </source>
</evidence>
<dbReference type="EMBL" id="LZYE01000048">
    <property type="protein sequence ID" value="OFC38300.1"/>
    <property type="molecule type" value="Genomic_DNA"/>
</dbReference>
<organism evidence="2 3">
    <name type="scientific">Acidithiobacillus caldus</name>
    <dbReference type="NCBI Taxonomy" id="33059"/>
    <lineage>
        <taxon>Bacteria</taxon>
        <taxon>Pseudomonadati</taxon>
        <taxon>Pseudomonadota</taxon>
        <taxon>Acidithiobacillia</taxon>
        <taxon>Acidithiobacillales</taxon>
        <taxon>Acidithiobacillaceae</taxon>
        <taxon>Acidithiobacillus</taxon>
    </lineage>
</organism>
<dbReference type="InterPro" id="IPR005619">
    <property type="entry name" value="Uncharacterised_YajG"/>
</dbReference>
<dbReference type="RefSeq" id="WP_070114420.1">
    <property type="nucleotide sequence ID" value="NZ_JAAOMI010000200.1"/>
</dbReference>
<feature type="chain" id="PRO_5009209094" description="Lipoprotein" evidence="1">
    <location>
        <begin position="27"/>
        <end position="144"/>
    </location>
</feature>
<name>A0A1E7YQ93_9PROT</name>
<protein>
    <recommendedName>
        <fullName evidence="4">Lipoprotein</fullName>
    </recommendedName>
</protein>
<proteinExistence type="predicted"/>
<dbReference type="Pfam" id="PF03923">
    <property type="entry name" value="Lipoprotein_16"/>
    <property type="match status" value="1"/>
</dbReference>
<evidence type="ECO:0000313" key="3">
    <source>
        <dbReference type="Proteomes" id="UP000175616"/>
    </source>
</evidence>
<evidence type="ECO:0000313" key="2">
    <source>
        <dbReference type="EMBL" id="OFC38300.1"/>
    </source>
</evidence>
<keyword evidence="1" id="KW-0732">Signal</keyword>
<accession>A0A1E7YQ93</accession>
<reference evidence="2 3" key="1">
    <citation type="submission" date="2016-06" db="EMBL/GenBank/DDBJ databases">
        <title>Gene turnover analysis identifies the evolutionary adaptation of the extremophile Acidithiobacillus caldus.</title>
        <authorList>
            <person name="Zhang X."/>
        </authorList>
    </citation>
    <scope>NUCLEOTIDE SEQUENCE [LARGE SCALE GENOMIC DNA]</scope>
    <source>
        <strain evidence="2 3">DX</strain>
    </source>
</reference>
<dbReference type="PROSITE" id="PS51257">
    <property type="entry name" value="PROKAR_LIPOPROTEIN"/>
    <property type="match status" value="1"/>
</dbReference>
<gene>
    <name evidence="2" type="ORF">BAE27_02370</name>
</gene>
<evidence type="ECO:0008006" key="4">
    <source>
        <dbReference type="Google" id="ProtNLM"/>
    </source>
</evidence>
<sequence>MSRNTTITAKAAILISAAMLAGCAFVPDTVHPTYTHLPQANQIPQADQVLVSITAKNCKKNHSVVSVTKDAYGIKMANVYMHIKRDFRNAFIKALSERGFHVSSNADVRVIIAVNKFYFMAHPGFFYWLTNRRNKSYSHGIKRE</sequence>